<keyword evidence="8" id="KW-1185">Reference proteome</keyword>
<keyword evidence="2 5" id="KW-0812">Transmembrane</keyword>
<evidence type="ECO:0000256" key="3">
    <source>
        <dbReference type="ARBA" id="ARBA00022989"/>
    </source>
</evidence>
<evidence type="ECO:0000313" key="8">
    <source>
        <dbReference type="Proteomes" id="UP000318578"/>
    </source>
</evidence>
<feature type="transmembrane region" description="Helical" evidence="5">
    <location>
        <begin position="136"/>
        <end position="159"/>
    </location>
</feature>
<dbReference type="Pfam" id="PF07690">
    <property type="entry name" value="MFS_1"/>
    <property type="match status" value="1"/>
</dbReference>
<dbReference type="GO" id="GO:0005886">
    <property type="term" value="C:plasma membrane"/>
    <property type="evidence" value="ECO:0007669"/>
    <property type="project" value="UniProtKB-SubCell"/>
</dbReference>
<dbReference type="GO" id="GO:0022857">
    <property type="term" value="F:transmembrane transporter activity"/>
    <property type="evidence" value="ECO:0007669"/>
    <property type="project" value="InterPro"/>
</dbReference>
<dbReference type="PROSITE" id="PS50850">
    <property type="entry name" value="MFS"/>
    <property type="match status" value="1"/>
</dbReference>
<organism evidence="7 8">
    <name type="scientific">Amycolatopsis acidiphila</name>
    <dbReference type="NCBI Taxonomy" id="715473"/>
    <lineage>
        <taxon>Bacteria</taxon>
        <taxon>Bacillati</taxon>
        <taxon>Actinomycetota</taxon>
        <taxon>Actinomycetes</taxon>
        <taxon>Pseudonocardiales</taxon>
        <taxon>Pseudonocardiaceae</taxon>
        <taxon>Amycolatopsis</taxon>
    </lineage>
</organism>
<dbReference type="SUPFAM" id="SSF103473">
    <property type="entry name" value="MFS general substrate transporter"/>
    <property type="match status" value="1"/>
</dbReference>
<dbReference type="OrthoDB" id="4867914at2"/>
<dbReference type="AlphaFoldDB" id="A0A558ABX3"/>
<feature type="transmembrane region" description="Helical" evidence="5">
    <location>
        <begin position="262"/>
        <end position="282"/>
    </location>
</feature>
<dbReference type="Gene3D" id="1.20.1720.10">
    <property type="entry name" value="Multidrug resistance protein D"/>
    <property type="match status" value="1"/>
</dbReference>
<protein>
    <submittedName>
        <fullName evidence="7">MFS transporter</fullName>
    </submittedName>
</protein>
<dbReference type="CDD" id="cd17321">
    <property type="entry name" value="MFS_MMR_MDR_like"/>
    <property type="match status" value="1"/>
</dbReference>
<evidence type="ECO:0000313" key="7">
    <source>
        <dbReference type="EMBL" id="TVT21764.1"/>
    </source>
</evidence>
<feature type="transmembrane region" description="Helical" evidence="5">
    <location>
        <begin position="43"/>
        <end position="62"/>
    </location>
</feature>
<dbReference type="EMBL" id="VJZA01000023">
    <property type="protein sequence ID" value="TVT21764.1"/>
    <property type="molecule type" value="Genomic_DNA"/>
</dbReference>
<dbReference type="PANTHER" id="PTHR42718">
    <property type="entry name" value="MAJOR FACILITATOR SUPERFAMILY MULTIDRUG TRANSPORTER MFSC"/>
    <property type="match status" value="1"/>
</dbReference>
<dbReference type="InterPro" id="IPR011701">
    <property type="entry name" value="MFS"/>
</dbReference>
<feature type="transmembrane region" description="Helical" evidence="5">
    <location>
        <begin position="325"/>
        <end position="345"/>
    </location>
</feature>
<evidence type="ECO:0000256" key="1">
    <source>
        <dbReference type="ARBA" id="ARBA00004651"/>
    </source>
</evidence>
<keyword evidence="3 5" id="KW-1133">Transmembrane helix</keyword>
<feature type="transmembrane region" description="Helical" evidence="5">
    <location>
        <begin position="351"/>
        <end position="374"/>
    </location>
</feature>
<gene>
    <name evidence="7" type="ORF">FNH06_15490</name>
</gene>
<feature type="transmembrane region" description="Helical" evidence="5">
    <location>
        <begin position="417"/>
        <end position="441"/>
    </location>
</feature>
<evidence type="ECO:0000259" key="6">
    <source>
        <dbReference type="PROSITE" id="PS50850"/>
    </source>
</evidence>
<dbReference type="PANTHER" id="PTHR42718:SF49">
    <property type="entry name" value="EXPORT PROTEIN"/>
    <property type="match status" value="1"/>
</dbReference>
<evidence type="ECO:0000256" key="4">
    <source>
        <dbReference type="ARBA" id="ARBA00023136"/>
    </source>
</evidence>
<feature type="transmembrane region" description="Helical" evidence="5">
    <location>
        <begin position="74"/>
        <end position="98"/>
    </location>
</feature>
<feature type="transmembrane region" description="Helical" evidence="5">
    <location>
        <begin position="394"/>
        <end position="411"/>
    </location>
</feature>
<dbReference type="InterPro" id="IPR020846">
    <property type="entry name" value="MFS_dom"/>
</dbReference>
<dbReference type="Proteomes" id="UP000318578">
    <property type="component" value="Unassembled WGS sequence"/>
</dbReference>
<feature type="transmembrane region" description="Helical" evidence="5">
    <location>
        <begin position="195"/>
        <end position="213"/>
    </location>
</feature>
<accession>A0A558ABX3</accession>
<keyword evidence="4 5" id="KW-0472">Membrane</keyword>
<name>A0A558ABX3_9PSEU</name>
<proteinExistence type="predicted"/>
<comment type="subcellular location">
    <subcellularLocation>
        <location evidence="1">Cell membrane</location>
        <topology evidence="1">Multi-pass membrane protein</topology>
    </subcellularLocation>
</comment>
<sequence>MVQSPDRTVVTAAAGTLLAMLSFTAPLVTIQQTATGLGAGASGQTWMLSSMSLGLTVAMLTAGTAGDDFGRRRVFVGGAALLTIASVASALAPTTLVFVLARVFAGFGAAAVLACSLALIGHALPPGHARVRAMGLWGASMGAGLAIGPFVASLCAMGSNWRLTYWIGAVLTAALAVGGRTVLAESTSGRSRRVDVPGVVLLAAGLASLLAGLTEGRGGWDEPLVLVLLVVGIVVLVAFLVVEWRSRAPMIDLSLFRRRALLSATAVSFANGVGITAAMSFLPTVLQRGLGESSLVASGFLLVWSVTSVAASMSARLLGARVPPGARMAGGLILTALGLLALMGLANRVELVAGLFLAGIGTGLVNATVGGEAVASVPAHRAGMGSGINNTSRYLGAALGVTVVFVLSVHSGQANLLSGWGVSAVVCAVVSLAGAVAALGLRAKEPVAASLPRAGAR</sequence>
<dbReference type="RefSeq" id="WP_144638952.1">
    <property type="nucleotide sequence ID" value="NZ_BNAX01000002.1"/>
</dbReference>
<feature type="transmembrane region" description="Helical" evidence="5">
    <location>
        <begin position="294"/>
        <end position="313"/>
    </location>
</feature>
<dbReference type="InterPro" id="IPR036259">
    <property type="entry name" value="MFS_trans_sf"/>
</dbReference>
<feature type="transmembrane region" description="Helical" evidence="5">
    <location>
        <begin position="104"/>
        <end position="124"/>
    </location>
</feature>
<comment type="caution">
    <text evidence="7">The sequence shown here is derived from an EMBL/GenBank/DDBJ whole genome shotgun (WGS) entry which is preliminary data.</text>
</comment>
<feature type="domain" description="Major facilitator superfamily (MFS) profile" evidence="6">
    <location>
        <begin position="8"/>
        <end position="446"/>
    </location>
</feature>
<feature type="transmembrane region" description="Helical" evidence="5">
    <location>
        <begin position="225"/>
        <end position="242"/>
    </location>
</feature>
<dbReference type="Gene3D" id="1.20.1250.20">
    <property type="entry name" value="MFS general substrate transporter like domains"/>
    <property type="match status" value="1"/>
</dbReference>
<evidence type="ECO:0000256" key="5">
    <source>
        <dbReference type="SAM" id="Phobius"/>
    </source>
</evidence>
<evidence type="ECO:0000256" key="2">
    <source>
        <dbReference type="ARBA" id="ARBA00022692"/>
    </source>
</evidence>
<reference evidence="7 8" key="1">
    <citation type="submission" date="2019-07" db="EMBL/GenBank/DDBJ databases">
        <title>New species of Amycolatopsis and Streptomyces.</title>
        <authorList>
            <person name="Duangmal K."/>
            <person name="Teo W.F.A."/>
            <person name="Lipun K."/>
        </authorList>
    </citation>
    <scope>NUCLEOTIDE SEQUENCE [LARGE SCALE GENOMIC DNA]</scope>
    <source>
        <strain evidence="7 8">JCM 30562</strain>
    </source>
</reference>
<feature type="transmembrane region" description="Helical" evidence="5">
    <location>
        <begin position="165"/>
        <end position="183"/>
    </location>
</feature>